<gene>
    <name evidence="1" type="ORF">N0F65_010513</name>
</gene>
<accession>A0AAV2ZBW1</accession>
<dbReference type="AlphaFoldDB" id="A0AAV2ZBW1"/>
<reference evidence="1" key="2">
    <citation type="journal article" date="2023" name="Microbiol Resour">
        <title>Decontamination and Annotation of the Draft Genome Sequence of the Oomycete Lagenidium giganteum ARSEF 373.</title>
        <authorList>
            <person name="Morgan W.R."/>
            <person name="Tartar A."/>
        </authorList>
    </citation>
    <scope>NUCLEOTIDE SEQUENCE</scope>
    <source>
        <strain evidence="1">ARSEF 373</strain>
    </source>
</reference>
<keyword evidence="2" id="KW-1185">Reference proteome</keyword>
<proteinExistence type="predicted"/>
<evidence type="ECO:0000313" key="1">
    <source>
        <dbReference type="EMBL" id="DBA02688.1"/>
    </source>
</evidence>
<dbReference type="EMBL" id="DAKRPA010000028">
    <property type="protein sequence ID" value="DBA02688.1"/>
    <property type="molecule type" value="Genomic_DNA"/>
</dbReference>
<name>A0AAV2ZBW1_9STRA</name>
<organism evidence="1 2">
    <name type="scientific">Lagenidium giganteum</name>
    <dbReference type="NCBI Taxonomy" id="4803"/>
    <lineage>
        <taxon>Eukaryota</taxon>
        <taxon>Sar</taxon>
        <taxon>Stramenopiles</taxon>
        <taxon>Oomycota</taxon>
        <taxon>Peronosporomycetes</taxon>
        <taxon>Pythiales</taxon>
        <taxon>Pythiaceae</taxon>
    </lineage>
</organism>
<dbReference type="Proteomes" id="UP001146120">
    <property type="component" value="Unassembled WGS sequence"/>
</dbReference>
<evidence type="ECO:0000313" key="2">
    <source>
        <dbReference type="Proteomes" id="UP001146120"/>
    </source>
</evidence>
<reference evidence="1" key="1">
    <citation type="submission" date="2022-11" db="EMBL/GenBank/DDBJ databases">
        <authorList>
            <person name="Morgan W.R."/>
            <person name="Tartar A."/>
        </authorList>
    </citation>
    <scope>NUCLEOTIDE SEQUENCE</scope>
    <source>
        <strain evidence="1">ARSEF 373</strain>
    </source>
</reference>
<protein>
    <submittedName>
        <fullName evidence="1">Uncharacterized protein</fullName>
    </submittedName>
</protein>
<comment type="caution">
    <text evidence="1">The sequence shown here is derived from an EMBL/GenBank/DDBJ whole genome shotgun (WGS) entry which is preliminary data.</text>
</comment>
<sequence>MEIEAYHVSLINGLTTIDVSECDDPDYDGDLLGARVACFTTTRYKGRLPDFSVYPRDPTAPATNPRYVMTFNADDYRKFQMAVTQTRRANGESTKQVHFLLLHKEEEHEIAERISHRLPGKEIEWEKYFPGGRANDYDKCHPDYVGRTFVNVMFWRSMPVKYKDHVKKHAGNLQYPTRHVRGTTHWWNTFRAGKPQFAVTKGEADASNVGEQPSEDWTRDSTCELTAVGEATSSQAFDVSQLPMTMSRMTLQDSKEHNIAS</sequence>